<dbReference type="PROSITE" id="PS50818">
    <property type="entry name" value="INTEIN_C_TER"/>
    <property type="match status" value="1"/>
</dbReference>
<organism evidence="3 4">
    <name type="scientific">Zobellella endophytica</name>
    <dbReference type="NCBI Taxonomy" id="2116700"/>
    <lineage>
        <taxon>Bacteria</taxon>
        <taxon>Pseudomonadati</taxon>
        <taxon>Pseudomonadota</taxon>
        <taxon>Gammaproteobacteria</taxon>
        <taxon>Aeromonadales</taxon>
        <taxon>Aeromonadaceae</taxon>
        <taxon>Zobellella</taxon>
    </lineage>
</organism>
<feature type="region of interest" description="Disordered" evidence="1">
    <location>
        <begin position="216"/>
        <end position="312"/>
    </location>
</feature>
<evidence type="ECO:0000259" key="2">
    <source>
        <dbReference type="Pfam" id="PF05203"/>
    </source>
</evidence>
<feature type="region of interest" description="Disordered" evidence="1">
    <location>
        <begin position="420"/>
        <end position="476"/>
    </location>
</feature>
<feature type="domain" description="Hom-end-associated Hint" evidence="2">
    <location>
        <begin position="51"/>
        <end position="92"/>
    </location>
</feature>
<feature type="compositionally biased region" description="Basic and acidic residues" evidence="1">
    <location>
        <begin position="275"/>
        <end position="312"/>
    </location>
</feature>
<dbReference type="EMBL" id="PXYG01000002">
    <property type="protein sequence ID" value="PSJ46157.1"/>
    <property type="molecule type" value="Genomic_DNA"/>
</dbReference>
<sequence>MLKKKFIPGRAPVMHVAACSALALLLMAGPPSYDEQSGTLNYPAAAYAKSCFIAGTLVLMADGSTLPIERIRVGQRVWGEHGRINRVIGVERVPLAGRRLYSLNGSTHFVTAEHPFRTPQGWKSLDPRMTAQENARLSVEPLGIGDRLVRGQPRPMPQSQGNLALAPELELVFETQLLEVIESIAGKPGLTVYNLLLDGNHTYIADGFLVHNKGGDGGSSGSGGEGGGSGSSGGSSRGSDDGGGDDNGGRGRGSDDGGGDDNSGRGSDDGDGDDNSGRGRGRGEHAQEVDRMRSDVRTGVEGTPEFRRERIEQRFDEAGNLIRERTDIREGVEGTADFSRERSDLRFNDDGSLLRERTESRSGVEGTADFSRERLDRRFDEDGNLLRERTEVRLGEEDAPDFSRERSDLRFDAEGNLLRERVRMQLGPDDDDGMDDQGRRRGGHGADDFSPSGPALTPEQEMELIQRNWRDDNSGS</sequence>
<dbReference type="Proteomes" id="UP000240243">
    <property type="component" value="Unassembled WGS sequence"/>
</dbReference>
<dbReference type="NCBIfam" id="TIGR01443">
    <property type="entry name" value="intein_Cterm"/>
    <property type="match status" value="1"/>
</dbReference>
<gene>
    <name evidence="3" type="ORF">C7H85_05795</name>
</gene>
<feature type="compositionally biased region" description="Gly residues" evidence="1">
    <location>
        <begin position="216"/>
        <end position="236"/>
    </location>
</feature>
<dbReference type="OrthoDB" id="582519at2"/>
<feature type="region of interest" description="Disordered" evidence="1">
    <location>
        <begin position="356"/>
        <end position="377"/>
    </location>
</feature>
<dbReference type="Pfam" id="PF05203">
    <property type="entry name" value="Hom_end_hint"/>
    <property type="match status" value="1"/>
</dbReference>
<dbReference type="GO" id="GO:0016539">
    <property type="term" value="P:intein-mediated protein splicing"/>
    <property type="evidence" value="ECO:0007669"/>
    <property type="project" value="InterPro"/>
</dbReference>
<protein>
    <recommendedName>
        <fullName evidence="2">Hom-end-associated Hint domain-containing protein</fullName>
    </recommendedName>
</protein>
<reference evidence="3 4" key="1">
    <citation type="submission" date="2018-03" db="EMBL/GenBank/DDBJ databases">
        <title>The draft genome of Zobellella sp. 59N8.</title>
        <authorList>
            <person name="Liu L."/>
            <person name="Li L."/>
            <person name="Zhang X."/>
            <person name="Liang L."/>
            <person name="Wang T."/>
        </authorList>
    </citation>
    <scope>NUCLEOTIDE SEQUENCE [LARGE SCALE GENOMIC DNA]</scope>
    <source>
        <strain evidence="3 4">59N8</strain>
    </source>
</reference>
<dbReference type="Gene3D" id="2.170.16.10">
    <property type="entry name" value="Hedgehog/Intein (Hint) domain"/>
    <property type="match status" value="1"/>
</dbReference>
<evidence type="ECO:0000313" key="3">
    <source>
        <dbReference type="EMBL" id="PSJ46157.1"/>
    </source>
</evidence>
<proteinExistence type="predicted"/>
<evidence type="ECO:0000256" key="1">
    <source>
        <dbReference type="SAM" id="MobiDB-lite"/>
    </source>
</evidence>
<feature type="compositionally biased region" description="Basic and acidic residues" evidence="1">
    <location>
        <begin position="436"/>
        <end position="447"/>
    </location>
</feature>
<dbReference type="InterPro" id="IPR007868">
    <property type="entry name" value="Hom_end_hint"/>
</dbReference>
<dbReference type="CDD" id="cd00081">
    <property type="entry name" value="Hint"/>
    <property type="match status" value="1"/>
</dbReference>
<keyword evidence="4" id="KW-1185">Reference proteome</keyword>
<comment type="caution">
    <text evidence="3">The sequence shown here is derived from an EMBL/GenBank/DDBJ whole genome shotgun (WGS) entry which is preliminary data.</text>
</comment>
<dbReference type="InterPro" id="IPR036844">
    <property type="entry name" value="Hint_dom_sf"/>
</dbReference>
<accession>A0A2P7R7H3</accession>
<dbReference type="PROSITE" id="PS50817">
    <property type="entry name" value="INTEIN_N_TER"/>
    <property type="match status" value="1"/>
</dbReference>
<name>A0A2P7R7H3_9GAMM</name>
<dbReference type="InterPro" id="IPR030934">
    <property type="entry name" value="Intein_C"/>
</dbReference>
<dbReference type="SUPFAM" id="SSF51294">
    <property type="entry name" value="Hedgehog/intein (Hint) domain"/>
    <property type="match status" value="1"/>
</dbReference>
<dbReference type="RefSeq" id="WP_106728775.1">
    <property type="nucleotide sequence ID" value="NZ_PXYG01000002.1"/>
</dbReference>
<dbReference type="InterPro" id="IPR006141">
    <property type="entry name" value="Intein_N"/>
</dbReference>
<dbReference type="AlphaFoldDB" id="A0A2P7R7H3"/>
<evidence type="ECO:0000313" key="4">
    <source>
        <dbReference type="Proteomes" id="UP000240243"/>
    </source>
</evidence>